<dbReference type="RefSeq" id="WP_130291337.1">
    <property type="nucleotide sequence ID" value="NZ_SHKL01000001.1"/>
</dbReference>
<protein>
    <submittedName>
        <fullName evidence="3">Pimeloyl-ACP methyl ester carboxylesterase</fullName>
    </submittedName>
</protein>
<proteinExistence type="predicted"/>
<evidence type="ECO:0000313" key="4">
    <source>
        <dbReference type="Proteomes" id="UP000291591"/>
    </source>
</evidence>
<dbReference type="InterPro" id="IPR000639">
    <property type="entry name" value="Epox_hydrolase-like"/>
</dbReference>
<dbReference type="InterPro" id="IPR029058">
    <property type="entry name" value="AB_hydrolase_fold"/>
</dbReference>
<evidence type="ECO:0000259" key="2">
    <source>
        <dbReference type="Pfam" id="PF00561"/>
    </source>
</evidence>
<reference evidence="3 4" key="1">
    <citation type="submission" date="2019-02" db="EMBL/GenBank/DDBJ databases">
        <title>Sequencing the genomes of 1000 actinobacteria strains.</title>
        <authorList>
            <person name="Klenk H.-P."/>
        </authorList>
    </citation>
    <scope>NUCLEOTIDE SEQUENCE [LARGE SCALE GENOMIC DNA]</scope>
    <source>
        <strain evidence="3 4">DSM 45779</strain>
    </source>
</reference>
<accession>A0A4Q7V151</accession>
<dbReference type="PANTHER" id="PTHR43329">
    <property type="entry name" value="EPOXIDE HYDROLASE"/>
    <property type="match status" value="1"/>
</dbReference>
<dbReference type="InterPro" id="IPR000073">
    <property type="entry name" value="AB_hydrolase_1"/>
</dbReference>
<dbReference type="Gene3D" id="3.40.50.1820">
    <property type="entry name" value="alpha/beta hydrolase"/>
    <property type="match status" value="1"/>
</dbReference>
<evidence type="ECO:0000313" key="3">
    <source>
        <dbReference type="EMBL" id="RZT87148.1"/>
    </source>
</evidence>
<name>A0A4Q7V151_PSEST</name>
<comment type="caution">
    <text evidence="3">The sequence shown here is derived from an EMBL/GenBank/DDBJ whole genome shotgun (WGS) entry which is preliminary data.</text>
</comment>
<dbReference type="AlphaFoldDB" id="A0A4Q7V151"/>
<dbReference type="Pfam" id="PF00561">
    <property type="entry name" value="Abhydrolase_1"/>
    <property type="match status" value="1"/>
</dbReference>
<dbReference type="PRINTS" id="PR00412">
    <property type="entry name" value="EPOXHYDRLASE"/>
</dbReference>
<feature type="domain" description="AB hydrolase-1" evidence="2">
    <location>
        <begin position="28"/>
        <end position="284"/>
    </location>
</feature>
<keyword evidence="1" id="KW-0378">Hydrolase</keyword>
<dbReference type="OrthoDB" id="2987348at2"/>
<sequence length="299" mass="32536">MADLARGTMDANGITFTYLEAGEGPLALCMHGFPDSPFTYRHLLPALAEAGFHAMAPFARSFAPTTLPADPTHVHTSTMVADQIALARALGGAGSDALLIAHDWGAVGAWGAGSRAPELFGRCVILNIPPFEIFGANLVTYEQIKKSFYFWYFQMQQVIEDRIREDDFAFIRDIWGDWSPGHDATEDLGHLRDALRDPAHLRAALGYYWGQFDPTRFGSEAWAAGQAAAWGGDIPQPTLYLHGTNDGCHGMDAAQVATVPNHAGPGSEAELIEGVGHFMLVERPDEINERILGWLGRTA</sequence>
<dbReference type="GO" id="GO:0016787">
    <property type="term" value="F:hydrolase activity"/>
    <property type="evidence" value="ECO:0007669"/>
    <property type="project" value="UniProtKB-KW"/>
</dbReference>
<gene>
    <name evidence="3" type="ORF">EV383_4056</name>
</gene>
<evidence type="ECO:0000256" key="1">
    <source>
        <dbReference type="ARBA" id="ARBA00022801"/>
    </source>
</evidence>
<dbReference type="Proteomes" id="UP000291591">
    <property type="component" value="Unassembled WGS sequence"/>
</dbReference>
<keyword evidence="4" id="KW-1185">Reference proteome</keyword>
<organism evidence="3 4">
    <name type="scientific">Pseudonocardia sediminis</name>
    <dbReference type="NCBI Taxonomy" id="1397368"/>
    <lineage>
        <taxon>Bacteria</taxon>
        <taxon>Bacillati</taxon>
        <taxon>Actinomycetota</taxon>
        <taxon>Actinomycetes</taxon>
        <taxon>Pseudonocardiales</taxon>
        <taxon>Pseudonocardiaceae</taxon>
        <taxon>Pseudonocardia</taxon>
    </lineage>
</organism>
<dbReference type="SUPFAM" id="SSF53474">
    <property type="entry name" value="alpha/beta-Hydrolases"/>
    <property type="match status" value="1"/>
</dbReference>
<dbReference type="EMBL" id="SHKL01000001">
    <property type="protein sequence ID" value="RZT87148.1"/>
    <property type="molecule type" value="Genomic_DNA"/>
</dbReference>